<dbReference type="CDD" id="cd22534">
    <property type="entry name" value="KH-II_Era"/>
    <property type="match status" value="1"/>
</dbReference>
<dbReference type="SMART" id="SM00650">
    <property type="entry name" value="rADc"/>
    <property type="match status" value="1"/>
</dbReference>
<dbReference type="Proteomes" id="UP000835052">
    <property type="component" value="Unassembled WGS sequence"/>
</dbReference>
<evidence type="ECO:0000256" key="11">
    <source>
        <dbReference type="RuleBase" id="RU362106"/>
    </source>
</evidence>
<feature type="binding site" evidence="10">
    <location>
        <position position="53"/>
    </location>
    <ligand>
        <name>S-adenosyl-L-methionine</name>
        <dbReference type="ChEBI" id="CHEBI:59789"/>
    </ligand>
</feature>
<dbReference type="InterPro" id="IPR020598">
    <property type="entry name" value="rRNA_Ade_methylase_Trfase_N"/>
</dbReference>
<comment type="similarity">
    <text evidence="10 11">Belongs to the class I-like SAM-binding methyltransferase superfamily. rRNA adenine N(6)-methyltransferase family.</text>
</comment>
<protein>
    <recommendedName>
        <fullName evidence="11">rRNA adenine N(6)-methyltransferase</fullName>
        <ecNumber evidence="11">2.1.1.-</ecNumber>
    </recommendedName>
</protein>
<keyword evidence="6 10" id="KW-0694">RNA-binding</keyword>
<evidence type="ECO:0000256" key="2">
    <source>
        <dbReference type="ARBA" id="ARBA00022603"/>
    </source>
</evidence>
<dbReference type="GO" id="GO:0000179">
    <property type="term" value="F:rRNA (adenine-N6,N6-)-dimethyltransferase activity"/>
    <property type="evidence" value="ECO:0007669"/>
    <property type="project" value="UniProtKB-UniRule"/>
</dbReference>
<accession>A0A8S1GU40</accession>
<keyword evidence="5" id="KW-0547">Nucleotide-binding</keyword>
<evidence type="ECO:0000256" key="4">
    <source>
        <dbReference type="ARBA" id="ARBA00022691"/>
    </source>
</evidence>
<feature type="binding site" evidence="10">
    <location>
        <position position="74"/>
    </location>
    <ligand>
        <name>S-adenosyl-L-methionine</name>
        <dbReference type="ChEBI" id="CHEBI:59789"/>
    </ligand>
</feature>
<comment type="subunit">
    <text evidence="8">Part of the small subunit (SSU) processome, composed of more than 70 proteins and the RNA chaperone small nucleolar RNA (snoRNA) U3.</text>
</comment>
<dbReference type="SUPFAM" id="SSF53335">
    <property type="entry name" value="S-adenosyl-L-methionine-dependent methyltransferases"/>
    <property type="match status" value="1"/>
</dbReference>
<dbReference type="InterPro" id="IPR001737">
    <property type="entry name" value="KsgA/Erm"/>
</dbReference>
<dbReference type="Pfam" id="PF00398">
    <property type="entry name" value="RrnaAD"/>
    <property type="match status" value="1"/>
</dbReference>
<evidence type="ECO:0000256" key="8">
    <source>
        <dbReference type="ARBA" id="ARBA00035020"/>
    </source>
</evidence>
<sequence length="652" mass="72631">MGKARKTVKKTKSTTSTQNVQSLPFNTDKGQHILKNPGIVNAIVEKDTVMEVGPGTGNLTVKMLEVAKKVIACEIDPRMIAEVKKRVIGGPLQSKLEVLSGDVMRMEWPVFDVCVANLPYQISSPFVQKFLLQRPAPRYAVLMFQKEFADRLVARPGDKDYSRLSVNVQLLARVEMLMKVKRTEFRPPPKVDSAVVRIEPRIPPPPINFEEWEGLLRLCFLRKNKTLNAIFRLSNVTELIEKNYRKVCSFKNKPVPATFNCKAAIEKVLSEAGYAEKRARSMTVEDFLALLLAFNKADIHFIVIGAPNVGKSLLTNNIARAALSAVSSKMDTTTKNVHVNLTESDTQLVVVDSPGAVSTGHVRQTMHHQEERVLTDAERALHKAQHILVVQDATAPGRYIHHRVLHMLHRYAHVPSTLAINKIDLVSRRSDLLPLVPILTNGRVGDAPIPSSGATIGRLGKVVQKPSEGGDVFENRDDKWMASYRDMIQKPTHKCGYAATRHLFRDVNGWSGFDRVFFVSSLTGEGIDDLRNHLKGVATSGEWLMEADQLTDKTPQELCTDAIRAAVLDMVHGDVAYTVRVGISEWVEQGEVLQIVGDIQCAKHRDGVLIIGKGGGRISEIGRRVNAHLHSLFQRQLYVRLVVSHKGKLILK</sequence>
<feature type="binding site" evidence="10">
    <location>
        <position position="32"/>
    </location>
    <ligand>
        <name>S-adenosyl-L-methionine</name>
        <dbReference type="ChEBI" id="CHEBI:59789"/>
    </ligand>
</feature>
<reference evidence="14" key="1">
    <citation type="submission" date="2020-10" db="EMBL/GenBank/DDBJ databases">
        <authorList>
            <person name="Kikuchi T."/>
        </authorList>
    </citation>
    <scope>NUCLEOTIDE SEQUENCE</scope>
    <source>
        <strain evidence="14">NKZ352</strain>
    </source>
</reference>
<dbReference type="AlphaFoldDB" id="A0A8S1GU40"/>
<dbReference type="EC" id="2.1.1.-" evidence="11"/>
<keyword evidence="2 10" id="KW-0489">Methyltransferase</keyword>
<dbReference type="GO" id="GO:0003723">
    <property type="term" value="F:RNA binding"/>
    <property type="evidence" value="ECO:0007669"/>
    <property type="project" value="UniProtKB-UniRule"/>
</dbReference>
<dbReference type="GO" id="GO:0005730">
    <property type="term" value="C:nucleolus"/>
    <property type="evidence" value="ECO:0007669"/>
    <property type="project" value="TreeGrafter"/>
</dbReference>
<keyword evidence="1 11" id="KW-0698">rRNA processing</keyword>
<dbReference type="Gene3D" id="3.30.300.20">
    <property type="match status" value="1"/>
</dbReference>
<keyword evidence="15" id="KW-1185">Reference proteome</keyword>
<dbReference type="PROSITE" id="PS51689">
    <property type="entry name" value="SAM_RNA_A_N6_MT"/>
    <property type="match status" value="1"/>
</dbReference>
<dbReference type="CDD" id="cd02440">
    <property type="entry name" value="AdoMet_MTases"/>
    <property type="match status" value="1"/>
</dbReference>
<dbReference type="PROSITE" id="PS01131">
    <property type="entry name" value="RRNA_A_DIMETH"/>
    <property type="match status" value="1"/>
</dbReference>
<dbReference type="GO" id="GO:0005525">
    <property type="term" value="F:GTP binding"/>
    <property type="evidence" value="ECO:0007669"/>
    <property type="project" value="UniProtKB-KW"/>
</dbReference>
<dbReference type="NCBIfam" id="TIGR00755">
    <property type="entry name" value="ksgA"/>
    <property type="match status" value="1"/>
</dbReference>
<dbReference type="PANTHER" id="PTHR11727">
    <property type="entry name" value="DIMETHYLADENOSINE TRANSFERASE"/>
    <property type="match status" value="1"/>
</dbReference>
<evidence type="ECO:0000259" key="13">
    <source>
        <dbReference type="SMART" id="SM00650"/>
    </source>
</evidence>
<dbReference type="Gene3D" id="1.10.8.480">
    <property type="match status" value="1"/>
</dbReference>
<dbReference type="OrthoDB" id="74991at2759"/>
<dbReference type="InterPro" id="IPR011530">
    <property type="entry name" value="rRNA_adenine_dimethylase"/>
</dbReference>
<evidence type="ECO:0000256" key="7">
    <source>
        <dbReference type="ARBA" id="ARBA00023134"/>
    </source>
</evidence>
<evidence type="ECO:0000313" key="14">
    <source>
        <dbReference type="EMBL" id="CAD6186574.1"/>
    </source>
</evidence>
<feature type="region of interest" description="Disordered" evidence="12">
    <location>
        <begin position="1"/>
        <end position="27"/>
    </location>
</feature>
<feature type="binding site" evidence="10">
    <location>
        <position position="34"/>
    </location>
    <ligand>
        <name>S-adenosyl-L-methionine</name>
        <dbReference type="ChEBI" id="CHEBI:59789"/>
    </ligand>
</feature>
<keyword evidence="7" id="KW-0342">GTP-binding</keyword>
<evidence type="ECO:0000256" key="10">
    <source>
        <dbReference type="PROSITE-ProRule" id="PRU01026"/>
    </source>
</evidence>
<keyword evidence="3 10" id="KW-0808">Transferase</keyword>
<dbReference type="FunFam" id="3.40.50.150:FF:000081">
    <property type="entry name" value="rRNA adenine N(6)-methyltransferase"/>
    <property type="match status" value="1"/>
</dbReference>
<comment type="function">
    <text evidence="9">Specifically dimethylates two adjacent adenosines in the loop of a conserved hairpin near the 3'-end of 18S rRNA in the 40S particle. Involved in the pre-rRNA processing steps leading to small-subunit rRNA production independently of its RNA-modifying catalytic activity. Part of the small subunit (SSU) processome, first precursor of the small eukaryotic ribosomal subunit. During the assembly of the SSU processome in the nucleolus, many ribosome biogenesis factors, an RNA chaperone and ribosomal proteins associate with the nascent pre-rRNA and work in concert to generate RNA folding, modifications, rearrangements and cleavage as well as targeted degradation of pre-ribosomal RNA by the RNA exosome.</text>
</comment>
<proteinExistence type="inferred from homology"/>
<dbReference type="EMBL" id="CAJGYM010000004">
    <property type="protein sequence ID" value="CAD6186574.1"/>
    <property type="molecule type" value="Genomic_DNA"/>
</dbReference>
<dbReference type="Gene3D" id="3.40.50.300">
    <property type="entry name" value="P-loop containing nucleotide triphosphate hydrolases"/>
    <property type="match status" value="1"/>
</dbReference>
<feature type="domain" description="Ribosomal RNA adenine methylase transferase N-terminal" evidence="13">
    <location>
        <begin position="39"/>
        <end position="202"/>
    </location>
</feature>
<dbReference type="InterPro" id="IPR009019">
    <property type="entry name" value="KH_sf_prok-type"/>
</dbReference>
<evidence type="ECO:0000256" key="9">
    <source>
        <dbReference type="ARBA" id="ARBA00046134"/>
    </source>
</evidence>
<gene>
    <name evidence="14" type="ORF">CAUJ_LOCUS2493</name>
</gene>
<evidence type="ECO:0000256" key="3">
    <source>
        <dbReference type="ARBA" id="ARBA00022679"/>
    </source>
</evidence>
<evidence type="ECO:0000256" key="12">
    <source>
        <dbReference type="SAM" id="MobiDB-lite"/>
    </source>
</evidence>
<dbReference type="InterPro" id="IPR006073">
    <property type="entry name" value="GTP-bd"/>
</dbReference>
<feature type="compositionally biased region" description="Basic residues" evidence="12">
    <location>
        <begin position="1"/>
        <end position="12"/>
    </location>
</feature>
<keyword evidence="4 10" id="KW-0949">S-adenosyl-L-methionine</keyword>
<organism evidence="14 15">
    <name type="scientific">Caenorhabditis auriculariae</name>
    <dbReference type="NCBI Taxonomy" id="2777116"/>
    <lineage>
        <taxon>Eukaryota</taxon>
        <taxon>Metazoa</taxon>
        <taxon>Ecdysozoa</taxon>
        <taxon>Nematoda</taxon>
        <taxon>Chromadorea</taxon>
        <taxon>Rhabditida</taxon>
        <taxon>Rhabditina</taxon>
        <taxon>Rhabditomorpha</taxon>
        <taxon>Rhabditoidea</taxon>
        <taxon>Rhabditidae</taxon>
        <taxon>Peloderinae</taxon>
        <taxon>Caenorhabditis</taxon>
    </lineage>
</organism>
<evidence type="ECO:0000313" key="15">
    <source>
        <dbReference type="Proteomes" id="UP000835052"/>
    </source>
</evidence>
<dbReference type="InterPro" id="IPR015946">
    <property type="entry name" value="KH_dom-like_a/b"/>
</dbReference>
<dbReference type="InterPro" id="IPR029063">
    <property type="entry name" value="SAM-dependent_MTases_sf"/>
</dbReference>
<comment type="caution">
    <text evidence="14">The sequence shown here is derived from an EMBL/GenBank/DDBJ whole genome shotgun (WGS) entry which is preliminary data.</text>
</comment>
<evidence type="ECO:0000256" key="1">
    <source>
        <dbReference type="ARBA" id="ARBA00022552"/>
    </source>
</evidence>
<dbReference type="PANTHER" id="PTHR11727:SF7">
    <property type="entry name" value="DIMETHYLADENOSINE TRANSFERASE-RELATED"/>
    <property type="match status" value="1"/>
</dbReference>
<dbReference type="Gene3D" id="3.40.50.150">
    <property type="entry name" value="Vaccinia Virus protein VP39"/>
    <property type="match status" value="1"/>
</dbReference>
<evidence type="ECO:0000256" key="6">
    <source>
        <dbReference type="ARBA" id="ARBA00022884"/>
    </source>
</evidence>
<dbReference type="SUPFAM" id="SSF52540">
    <property type="entry name" value="P-loop containing nucleoside triphosphate hydrolases"/>
    <property type="match status" value="1"/>
</dbReference>
<evidence type="ECO:0000256" key="5">
    <source>
        <dbReference type="ARBA" id="ARBA00022741"/>
    </source>
</evidence>
<dbReference type="Pfam" id="PF01926">
    <property type="entry name" value="MMR_HSR1"/>
    <property type="match status" value="1"/>
</dbReference>
<feature type="binding site" evidence="10">
    <location>
        <position position="102"/>
    </location>
    <ligand>
        <name>S-adenosyl-L-methionine</name>
        <dbReference type="ChEBI" id="CHEBI:59789"/>
    </ligand>
</feature>
<dbReference type="SUPFAM" id="SSF54814">
    <property type="entry name" value="Prokaryotic type KH domain (KH-domain type II)"/>
    <property type="match status" value="1"/>
</dbReference>
<dbReference type="InterPro" id="IPR027417">
    <property type="entry name" value="P-loop_NTPase"/>
</dbReference>
<feature type="binding site" evidence="10">
    <location>
        <position position="117"/>
    </location>
    <ligand>
        <name>S-adenosyl-L-methionine</name>
        <dbReference type="ChEBI" id="CHEBI:59789"/>
    </ligand>
</feature>
<dbReference type="InterPro" id="IPR020596">
    <property type="entry name" value="rRNA_Ade_Mease_Trfase_CS"/>
</dbReference>
<name>A0A8S1GU40_9PELO</name>